<gene>
    <name evidence="2" type="ORF">S01H4_61540</name>
</gene>
<evidence type="ECO:0000256" key="1">
    <source>
        <dbReference type="SAM" id="Phobius"/>
    </source>
</evidence>
<keyword evidence="1" id="KW-0472">Membrane</keyword>
<comment type="caution">
    <text evidence="2">The sequence shown here is derived from an EMBL/GenBank/DDBJ whole genome shotgun (WGS) entry which is preliminary data.</text>
</comment>
<keyword evidence="1" id="KW-1133">Transmembrane helix</keyword>
<proteinExistence type="predicted"/>
<name>X1CV65_9ZZZZ</name>
<dbReference type="EMBL" id="BART01036511">
    <property type="protein sequence ID" value="GAH11717.1"/>
    <property type="molecule type" value="Genomic_DNA"/>
</dbReference>
<reference evidence="2" key="1">
    <citation type="journal article" date="2014" name="Front. Microbiol.">
        <title>High frequency of phylogenetically diverse reductive dehalogenase-homologous genes in deep subseafloor sedimentary metagenomes.</title>
        <authorList>
            <person name="Kawai M."/>
            <person name="Futagami T."/>
            <person name="Toyoda A."/>
            <person name="Takaki Y."/>
            <person name="Nishi S."/>
            <person name="Hori S."/>
            <person name="Arai W."/>
            <person name="Tsubouchi T."/>
            <person name="Morono Y."/>
            <person name="Uchiyama I."/>
            <person name="Ito T."/>
            <person name="Fujiyama A."/>
            <person name="Inagaki F."/>
            <person name="Takami H."/>
        </authorList>
    </citation>
    <scope>NUCLEOTIDE SEQUENCE</scope>
    <source>
        <strain evidence="2">Expedition CK06-06</strain>
    </source>
</reference>
<feature type="transmembrane region" description="Helical" evidence="1">
    <location>
        <begin position="6"/>
        <end position="26"/>
    </location>
</feature>
<dbReference type="AlphaFoldDB" id="X1CV65"/>
<organism evidence="2">
    <name type="scientific">marine sediment metagenome</name>
    <dbReference type="NCBI Taxonomy" id="412755"/>
    <lineage>
        <taxon>unclassified sequences</taxon>
        <taxon>metagenomes</taxon>
        <taxon>ecological metagenomes</taxon>
    </lineage>
</organism>
<sequence>MIDSIFDLNGVFLWIIILAGVSYFILKPLGWLGNYKILSQNAKFGPTIVIV</sequence>
<evidence type="ECO:0000313" key="2">
    <source>
        <dbReference type="EMBL" id="GAH11717.1"/>
    </source>
</evidence>
<protein>
    <submittedName>
        <fullName evidence="2">Uncharacterized protein</fullName>
    </submittedName>
</protein>
<accession>X1CV65</accession>
<keyword evidence="1" id="KW-0812">Transmembrane</keyword>